<comment type="caution">
    <text evidence="1">The sequence shown here is derived from an EMBL/GenBank/DDBJ whole genome shotgun (WGS) entry which is preliminary data.</text>
</comment>
<reference evidence="1" key="1">
    <citation type="submission" date="2020-11" db="EMBL/GenBank/DDBJ databases">
        <authorList>
            <consortium name="DOE Joint Genome Institute"/>
            <person name="Ahrendt S."/>
            <person name="Riley R."/>
            <person name="Andreopoulos W."/>
            <person name="Labutti K."/>
            <person name="Pangilinan J."/>
            <person name="Ruiz-Duenas F.J."/>
            <person name="Barrasa J.M."/>
            <person name="Sanchez-Garcia M."/>
            <person name="Camarero S."/>
            <person name="Miyauchi S."/>
            <person name="Serrano A."/>
            <person name="Linde D."/>
            <person name="Babiker R."/>
            <person name="Drula E."/>
            <person name="Ayuso-Fernandez I."/>
            <person name="Pacheco R."/>
            <person name="Padilla G."/>
            <person name="Ferreira P."/>
            <person name="Barriuso J."/>
            <person name="Kellner H."/>
            <person name="Castanera R."/>
            <person name="Alfaro M."/>
            <person name="Ramirez L."/>
            <person name="Pisabarro A.G."/>
            <person name="Kuo A."/>
            <person name="Tritt A."/>
            <person name="Lipzen A."/>
            <person name="He G."/>
            <person name="Yan M."/>
            <person name="Ng V."/>
            <person name="Cullen D."/>
            <person name="Martin F."/>
            <person name="Rosso M.-N."/>
            <person name="Henrissat B."/>
            <person name="Hibbett D."/>
            <person name="Martinez A.T."/>
            <person name="Grigoriev I.V."/>
        </authorList>
    </citation>
    <scope>NUCLEOTIDE SEQUENCE</scope>
    <source>
        <strain evidence="1">CIRM-BRFM 674</strain>
    </source>
</reference>
<evidence type="ECO:0000313" key="1">
    <source>
        <dbReference type="EMBL" id="KAF9476824.1"/>
    </source>
</evidence>
<sequence>MSFSIIITITKENANKVIEHFDNNICKAIKDKTVLKLMKKNVMVLVDLHQKHALPEWACLPSFKEWHFL</sequence>
<organism evidence="1 2">
    <name type="scientific">Pholiota conissans</name>
    <dbReference type="NCBI Taxonomy" id="109636"/>
    <lineage>
        <taxon>Eukaryota</taxon>
        <taxon>Fungi</taxon>
        <taxon>Dikarya</taxon>
        <taxon>Basidiomycota</taxon>
        <taxon>Agaricomycotina</taxon>
        <taxon>Agaricomycetes</taxon>
        <taxon>Agaricomycetidae</taxon>
        <taxon>Agaricales</taxon>
        <taxon>Agaricineae</taxon>
        <taxon>Strophariaceae</taxon>
        <taxon>Pholiota</taxon>
    </lineage>
</organism>
<proteinExistence type="predicted"/>
<protein>
    <submittedName>
        <fullName evidence="1">Uncharacterized protein</fullName>
    </submittedName>
</protein>
<keyword evidence="2" id="KW-1185">Reference proteome</keyword>
<dbReference type="AlphaFoldDB" id="A0A9P5YWN1"/>
<evidence type="ECO:0000313" key="2">
    <source>
        <dbReference type="Proteomes" id="UP000807469"/>
    </source>
</evidence>
<accession>A0A9P5YWN1</accession>
<dbReference type="Proteomes" id="UP000807469">
    <property type="component" value="Unassembled WGS sequence"/>
</dbReference>
<gene>
    <name evidence="1" type="ORF">BDN70DRAFT_934749</name>
</gene>
<dbReference type="EMBL" id="MU155281">
    <property type="protein sequence ID" value="KAF9476824.1"/>
    <property type="molecule type" value="Genomic_DNA"/>
</dbReference>
<name>A0A9P5YWN1_9AGAR</name>